<name>A0AAD6VBQ0_9AGAR</name>
<gene>
    <name evidence="2" type="ORF">GGX14DRAFT_567105</name>
</gene>
<proteinExistence type="predicted"/>
<feature type="compositionally biased region" description="Basic and acidic residues" evidence="1">
    <location>
        <begin position="14"/>
        <end position="33"/>
    </location>
</feature>
<comment type="caution">
    <text evidence="2">The sequence shown here is derived from an EMBL/GenBank/DDBJ whole genome shotgun (WGS) entry which is preliminary data.</text>
</comment>
<dbReference type="Proteomes" id="UP001219525">
    <property type="component" value="Unassembled WGS sequence"/>
</dbReference>
<dbReference type="PANTHER" id="PTHR31912:SF34">
    <property type="entry name" value="NOTOCHORD-RELATED PROTEIN"/>
    <property type="match status" value="1"/>
</dbReference>
<feature type="compositionally biased region" description="Basic and acidic residues" evidence="1">
    <location>
        <begin position="1243"/>
        <end position="1252"/>
    </location>
</feature>
<sequence length="1252" mass="140008">MPATREIPECYEEGPDRKEHLSSTKHRQAVEESEVRAAGRANIEQRLGVVVAEQGRSASALTLTNLRLPDFQPVLAQEIPSEAEKSMWREYSKYDADFSAGDQVSDEDARRSFEKEMDMMGIWDAVSLGRQLDGELDEPPNPAAEDDALLAEVLAALDASDPFDTTEAQQDAVKAAEWYPYPSKTMLLLDICDNLPRLPVSESLMRTFIWILKQCGANDVPSLDALRKTQKKLRTQCGVPTISCTSIQGKNFYINDPRAIIRMECANPDIRSELHLYPEVNTNGSVSELWHGSKLCVELSPKLLTPMFDAGHGVHYYIDELAQLSDGRLVIPVRWIKVDGAMHVDVYSVEFNAENEADVKTDIFRVSAALLAFNFLDLTFRNQIPKWTNASTASGYHSRMPNPLRAIAKGDPFYTIFIDYFSDDVSGNRSKSWNKHWNAYMTNRSLPRRLLQNEFYVHFVSTSQHASIPEQFKEFQKVIKTSEVDPIRVPDPASSTGCSCYRIIVNTDPSDNPMQAEICSCMGAAANLPCRKCKAGGSQQDKASNEGYHAMFSCAEPRSKSLILETVQKQVELACEGNEAELKRTYTANGIKDKYTEYWINDILDRFKKEVDRGASKAAVSAALKQWVKDHNDDIFSPFLTTEGFDPPRDTPIELLHTILLGVLKYVWHATTKSWTADQKKTFELRLQAAETSGLSVEGIRAAYIVQYANSLIGRQFKVLLQCGVFQLHGLVSDNHFLAWKTVGELSALLWYPEIDEMESHCADLHVAIGNFLDSFAEIDPSKMITKVKTHLLTHAPSDVRMFGPLLGAITEAFESFNGVFRPCSILSNHRAPSRDIAIQLAAQEGVKHRVAGGTWPIKGEGNEIIWTRCGPAARQLMIDQPILQRLFGWKGAGTVAAGSVMLAPISAIKGQRGRPDRKIIVLQTTKAVLAFNCKDYDLASEWYKCKNFVAQSEEVCDTSSWVFSSSPIDPENAVMGKVVDVLRRTDSMEGLVILEQYELQPERHALFNMPVLAPRRREEAVFLLLKPKEIRFAFNVQHDCSSGTCMPTGKRPILQERQETQLEEYFIEHDPLVSQFILNIASLHNPHLLRRVVPAALIKPSPLWDDRVLLHRQQAERLREGRDARKVKNAAAAAAREALEPGTSGAAPKRKKTAIGPGSKRKRTGKTTGRQPKRRKVVARAAQGKVVPDSSDSDSDSESDSDSDSEADEGETNEENIDRDFEAENQPRQAVASKRPGLRVRVHVDYRALNG</sequence>
<organism evidence="2 3">
    <name type="scientific">Mycena pura</name>
    <dbReference type="NCBI Taxonomy" id="153505"/>
    <lineage>
        <taxon>Eukaryota</taxon>
        <taxon>Fungi</taxon>
        <taxon>Dikarya</taxon>
        <taxon>Basidiomycota</taxon>
        <taxon>Agaricomycotina</taxon>
        <taxon>Agaricomycetes</taxon>
        <taxon>Agaricomycetidae</taxon>
        <taxon>Agaricales</taxon>
        <taxon>Marasmiineae</taxon>
        <taxon>Mycenaceae</taxon>
        <taxon>Mycena</taxon>
    </lineage>
</organism>
<feature type="compositionally biased region" description="Acidic residues" evidence="1">
    <location>
        <begin position="1192"/>
        <end position="1216"/>
    </location>
</feature>
<evidence type="ECO:0000256" key="1">
    <source>
        <dbReference type="SAM" id="MobiDB-lite"/>
    </source>
</evidence>
<dbReference type="AlphaFoldDB" id="A0AAD6VBQ0"/>
<accession>A0AAD6VBQ0</accession>
<feature type="region of interest" description="Disordered" evidence="1">
    <location>
        <begin position="1119"/>
        <end position="1252"/>
    </location>
</feature>
<evidence type="ECO:0000313" key="3">
    <source>
        <dbReference type="Proteomes" id="UP001219525"/>
    </source>
</evidence>
<keyword evidence="3" id="KW-1185">Reference proteome</keyword>
<protein>
    <submittedName>
        <fullName evidence="2">Uncharacterized protein</fullName>
    </submittedName>
</protein>
<dbReference type="PANTHER" id="PTHR31912">
    <property type="entry name" value="IP13529P"/>
    <property type="match status" value="1"/>
</dbReference>
<dbReference type="EMBL" id="JARJCW010000034">
    <property type="protein sequence ID" value="KAJ7208379.1"/>
    <property type="molecule type" value="Genomic_DNA"/>
</dbReference>
<reference evidence="2" key="1">
    <citation type="submission" date="2023-03" db="EMBL/GenBank/DDBJ databases">
        <title>Massive genome expansion in bonnet fungi (Mycena s.s.) driven by repeated elements and novel gene families across ecological guilds.</title>
        <authorList>
            <consortium name="Lawrence Berkeley National Laboratory"/>
            <person name="Harder C.B."/>
            <person name="Miyauchi S."/>
            <person name="Viragh M."/>
            <person name="Kuo A."/>
            <person name="Thoen E."/>
            <person name="Andreopoulos B."/>
            <person name="Lu D."/>
            <person name="Skrede I."/>
            <person name="Drula E."/>
            <person name="Henrissat B."/>
            <person name="Morin E."/>
            <person name="Kohler A."/>
            <person name="Barry K."/>
            <person name="LaButti K."/>
            <person name="Morin E."/>
            <person name="Salamov A."/>
            <person name="Lipzen A."/>
            <person name="Mereny Z."/>
            <person name="Hegedus B."/>
            <person name="Baldrian P."/>
            <person name="Stursova M."/>
            <person name="Weitz H."/>
            <person name="Taylor A."/>
            <person name="Grigoriev I.V."/>
            <person name="Nagy L.G."/>
            <person name="Martin F."/>
            <person name="Kauserud H."/>
        </authorList>
    </citation>
    <scope>NUCLEOTIDE SEQUENCE</scope>
    <source>
        <strain evidence="2">9144</strain>
    </source>
</reference>
<feature type="compositionally biased region" description="Basic residues" evidence="1">
    <location>
        <begin position="1149"/>
        <end position="1179"/>
    </location>
</feature>
<evidence type="ECO:0000313" key="2">
    <source>
        <dbReference type="EMBL" id="KAJ7208379.1"/>
    </source>
</evidence>
<feature type="region of interest" description="Disordered" evidence="1">
    <location>
        <begin position="1"/>
        <end position="33"/>
    </location>
</feature>